<dbReference type="EMBL" id="CAJJDN010000140">
    <property type="protein sequence ID" value="CAD8122746.1"/>
    <property type="molecule type" value="Genomic_DNA"/>
</dbReference>
<dbReference type="Proteomes" id="UP000692954">
    <property type="component" value="Unassembled WGS sequence"/>
</dbReference>
<comment type="caution">
    <text evidence="1">The sequence shown here is derived from an EMBL/GenBank/DDBJ whole genome shotgun (WGS) entry which is preliminary data.</text>
</comment>
<keyword evidence="2" id="KW-1185">Reference proteome</keyword>
<gene>
    <name evidence="1" type="ORF">PSON_ATCC_30995.1.T1400085</name>
</gene>
<accession>A0A8S1R3V4</accession>
<proteinExistence type="predicted"/>
<evidence type="ECO:0000313" key="1">
    <source>
        <dbReference type="EMBL" id="CAD8122746.1"/>
    </source>
</evidence>
<name>A0A8S1R3V4_9CILI</name>
<sequence length="62" mass="7585">MIIQNNQQKRYQGIHIEQQRKQKNEQQIIQLMKLKIQIEKWFDSSSKCSSKVRLEQNKQNIQ</sequence>
<reference evidence="1" key="1">
    <citation type="submission" date="2021-01" db="EMBL/GenBank/DDBJ databases">
        <authorList>
            <consortium name="Genoscope - CEA"/>
            <person name="William W."/>
        </authorList>
    </citation>
    <scope>NUCLEOTIDE SEQUENCE</scope>
</reference>
<dbReference type="AlphaFoldDB" id="A0A8S1R3V4"/>
<organism evidence="1 2">
    <name type="scientific">Paramecium sonneborni</name>
    <dbReference type="NCBI Taxonomy" id="65129"/>
    <lineage>
        <taxon>Eukaryota</taxon>
        <taxon>Sar</taxon>
        <taxon>Alveolata</taxon>
        <taxon>Ciliophora</taxon>
        <taxon>Intramacronucleata</taxon>
        <taxon>Oligohymenophorea</taxon>
        <taxon>Peniculida</taxon>
        <taxon>Parameciidae</taxon>
        <taxon>Paramecium</taxon>
    </lineage>
</organism>
<evidence type="ECO:0000313" key="2">
    <source>
        <dbReference type="Proteomes" id="UP000692954"/>
    </source>
</evidence>
<protein>
    <submittedName>
        <fullName evidence="1">Uncharacterized protein</fullName>
    </submittedName>
</protein>